<organism evidence="2 3">
    <name type="scientific">Chungangia koreensis</name>
    <dbReference type="NCBI Taxonomy" id="752657"/>
    <lineage>
        <taxon>Bacteria</taxon>
        <taxon>Bacillati</taxon>
        <taxon>Bacillota</taxon>
        <taxon>Bacilli</taxon>
        <taxon>Lactobacillales</taxon>
        <taxon>Chungangia</taxon>
    </lineage>
</organism>
<keyword evidence="1" id="KW-0472">Membrane</keyword>
<evidence type="ECO:0000256" key="1">
    <source>
        <dbReference type="SAM" id="Phobius"/>
    </source>
</evidence>
<keyword evidence="3" id="KW-1185">Reference proteome</keyword>
<dbReference type="EMBL" id="JBHSEC010000020">
    <property type="protein sequence ID" value="MFC4411560.1"/>
    <property type="molecule type" value="Genomic_DNA"/>
</dbReference>
<reference evidence="3" key="1">
    <citation type="journal article" date="2019" name="Int. J. Syst. Evol. Microbiol.">
        <title>The Global Catalogue of Microorganisms (GCM) 10K type strain sequencing project: providing services to taxonomists for standard genome sequencing and annotation.</title>
        <authorList>
            <consortium name="The Broad Institute Genomics Platform"/>
            <consortium name="The Broad Institute Genome Sequencing Center for Infectious Disease"/>
            <person name="Wu L."/>
            <person name="Ma J."/>
        </authorList>
    </citation>
    <scope>NUCLEOTIDE SEQUENCE [LARGE SCALE GENOMIC DNA]</scope>
    <source>
        <strain evidence="3">CCUG 59778</strain>
    </source>
</reference>
<feature type="transmembrane region" description="Helical" evidence="1">
    <location>
        <begin position="73"/>
        <end position="97"/>
    </location>
</feature>
<feature type="transmembrane region" description="Helical" evidence="1">
    <location>
        <begin position="106"/>
        <end position="127"/>
    </location>
</feature>
<feature type="transmembrane region" description="Helical" evidence="1">
    <location>
        <begin position="207"/>
        <end position="229"/>
    </location>
</feature>
<feature type="transmembrane region" description="Helical" evidence="1">
    <location>
        <begin position="12"/>
        <end position="37"/>
    </location>
</feature>
<dbReference type="NCBIfam" id="TIGR02206">
    <property type="entry name" value="intg_mem_TP0381"/>
    <property type="match status" value="1"/>
</dbReference>
<proteinExistence type="predicted"/>
<dbReference type="Proteomes" id="UP001595817">
    <property type="component" value="Unassembled WGS sequence"/>
</dbReference>
<name>A0ABV8XBQ3_9LACT</name>
<protein>
    <submittedName>
        <fullName evidence="2">TIGR02206 family membrane protein</fullName>
    </submittedName>
</protein>
<evidence type="ECO:0000313" key="2">
    <source>
        <dbReference type="EMBL" id="MFC4411560.1"/>
    </source>
</evidence>
<evidence type="ECO:0000313" key="3">
    <source>
        <dbReference type="Proteomes" id="UP001595817"/>
    </source>
</evidence>
<comment type="caution">
    <text evidence="2">The sequence shown here is derived from an EMBL/GenBank/DDBJ whole genome shotgun (WGS) entry which is preliminary data.</text>
</comment>
<dbReference type="RefSeq" id="WP_378156636.1">
    <property type="nucleotide sequence ID" value="NZ_JBHSEC010000020.1"/>
</dbReference>
<feature type="transmembrane region" description="Helical" evidence="1">
    <location>
        <begin position="49"/>
        <end position="67"/>
    </location>
</feature>
<feature type="transmembrane region" description="Helical" evidence="1">
    <location>
        <begin position="133"/>
        <end position="151"/>
    </location>
</feature>
<feature type="transmembrane region" description="Helical" evidence="1">
    <location>
        <begin position="163"/>
        <end position="180"/>
    </location>
</feature>
<sequence>MVFFGPNNEFSAFYLFSISHVVVLLLFVTITFILFHYRSKINQEQLRKYEIGLAMTLIISEVTNQFWMIHSGIWIVGRSLPLELCNIGLILSIFLLLTRKQAIFELLFFIAVFGATQAIFTPALTYGFPHFRFFHFFYTHMVIVWVALYFMWVRGYKLTFHSVIKLLLFINILLPIILYVNDRNNGNYWFLRHKPDTPSLFDLMGPYPWYIFTLEGLLVVGTLLAWFIIRSKNHFKNQKQHISIDPK</sequence>
<dbReference type="InterPro" id="IPR011737">
    <property type="entry name" value="CHP02206_TP0381"/>
</dbReference>
<accession>A0ABV8XBQ3</accession>
<gene>
    <name evidence="2" type="ORF">ACFOZY_14125</name>
</gene>
<keyword evidence="1" id="KW-1133">Transmembrane helix</keyword>
<dbReference type="Pfam" id="PF14808">
    <property type="entry name" value="TMEM164"/>
    <property type="match status" value="1"/>
</dbReference>
<keyword evidence="1" id="KW-0812">Transmembrane</keyword>